<evidence type="ECO:0000256" key="4">
    <source>
        <dbReference type="ARBA" id="ARBA00022723"/>
    </source>
</evidence>
<dbReference type="InterPro" id="IPR002933">
    <property type="entry name" value="Peptidase_M20"/>
</dbReference>
<evidence type="ECO:0000256" key="12">
    <source>
        <dbReference type="ARBA" id="ARBA00061423"/>
    </source>
</evidence>
<dbReference type="PRINTS" id="PR00934">
    <property type="entry name" value="XHISDIPTASE"/>
</dbReference>
<dbReference type="InterPro" id="IPR001160">
    <property type="entry name" value="Peptidase_M20C"/>
</dbReference>
<dbReference type="SUPFAM" id="SSF53187">
    <property type="entry name" value="Zn-dependent exopeptidases"/>
    <property type="match status" value="1"/>
</dbReference>
<evidence type="ECO:0000256" key="6">
    <source>
        <dbReference type="ARBA" id="ARBA00022833"/>
    </source>
</evidence>
<dbReference type="EMBL" id="FNID01000015">
    <property type="protein sequence ID" value="SDN28353.1"/>
    <property type="molecule type" value="Genomic_DNA"/>
</dbReference>
<name>A0A1H0A5U9_9FIRM</name>
<dbReference type="FunFam" id="3.40.630.10:FF:000015">
    <property type="entry name" value="Aminoacyl-histidine dipeptidase PepD"/>
    <property type="match status" value="1"/>
</dbReference>
<dbReference type="CDD" id="cd03890">
    <property type="entry name" value="M20_pepD"/>
    <property type="match status" value="1"/>
</dbReference>
<organism evidence="19 20">
    <name type="scientific">Acetanaerobacterium elongatum</name>
    <dbReference type="NCBI Taxonomy" id="258515"/>
    <lineage>
        <taxon>Bacteria</taxon>
        <taxon>Bacillati</taxon>
        <taxon>Bacillota</taxon>
        <taxon>Clostridia</taxon>
        <taxon>Eubacteriales</taxon>
        <taxon>Oscillospiraceae</taxon>
        <taxon>Acetanaerobacterium</taxon>
    </lineage>
</organism>
<dbReference type="GO" id="GO:0070573">
    <property type="term" value="F:metallodipeptidase activity"/>
    <property type="evidence" value="ECO:0007669"/>
    <property type="project" value="TreeGrafter"/>
</dbReference>
<proteinExistence type="inferred from homology"/>
<keyword evidence="7" id="KW-0482">Metalloprotease</keyword>
<protein>
    <recommendedName>
        <fullName evidence="13">Cytosol non-specific dipeptidase</fullName>
        <ecNumber evidence="10">3.4.13.18</ecNumber>
    </recommendedName>
    <alternativeName>
        <fullName evidence="16">Aminoacyl-histidine dipeptidase</fullName>
    </alternativeName>
    <alternativeName>
        <fullName evidence="15">Beta-alanyl-histidine dipeptidase</fullName>
    </alternativeName>
    <alternativeName>
        <fullName evidence="14">Carnosinase</fullName>
    </alternativeName>
    <alternativeName>
        <fullName evidence="11">Peptidase D</fullName>
    </alternativeName>
    <alternativeName>
        <fullName evidence="17">Xaa-His dipeptidase</fullName>
    </alternativeName>
</protein>
<evidence type="ECO:0000256" key="14">
    <source>
        <dbReference type="ARBA" id="ARBA00075285"/>
    </source>
</evidence>
<evidence type="ECO:0000256" key="13">
    <source>
        <dbReference type="ARBA" id="ARBA00071271"/>
    </source>
</evidence>
<evidence type="ECO:0000256" key="1">
    <source>
        <dbReference type="ARBA" id="ARBA00001941"/>
    </source>
</evidence>
<dbReference type="Pfam" id="PF01546">
    <property type="entry name" value="Peptidase_M20"/>
    <property type="match status" value="1"/>
</dbReference>
<evidence type="ECO:0000256" key="10">
    <source>
        <dbReference type="ARBA" id="ARBA00038976"/>
    </source>
</evidence>
<keyword evidence="20" id="KW-1185">Reference proteome</keyword>
<evidence type="ECO:0000256" key="5">
    <source>
        <dbReference type="ARBA" id="ARBA00022801"/>
    </source>
</evidence>
<feature type="domain" description="Peptidase M20 dimerisation" evidence="18">
    <location>
        <begin position="206"/>
        <end position="269"/>
    </location>
</feature>
<dbReference type="EC" id="3.4.13.18" evidence="10"/>
<comment type="cofactor">
    <cofactor evidence="1">
        <name>Co(2+)</name>
        <dbReference type="ChEBI" id="CHEBI:48828"/>
    </cofactor>
</comment>
<dbReference type="STRING" id="258515.SAMN05192585_11526"/>
<evidence type="ECO:0000256" key="3">
    <source>
        <dbReference type="ARBA" id="ARBA00022670"/>
    </source>
</evidence>
<dbReference type="GO" id="GO:0006508">
    <property type="term" value="P:proteolysis"/>
    <property type="evidence" value="ECO:0007669"/>
    <property type="project" value="UniProtKB-KW"/>
</dbReference>
<dbReference type="Gene3D" id="3.40.630.10">
    <property type="entry name" value="Zn peptidases"/>
    <property type="match status" value="2"/>
</dbReference>
<evidence type="ECO:0000259" key="18">
    <source>
        <dbReference type="Pfam" id="PF07687"/>
    </source>
</evidence>
<keyword evidence="6" id="KW-0862">Zinc</keyword>
<dbReference type="RefSeq" id="WP_092639936.1">
    <property type="nucleotide sequence ID" value="NZ_FNID01000015.1"/>
</dbReference>
<keyword evidence="3" id="KW-0645">Protease</keyword>
<dbReference type="NCBIfam" id="TIGR01893">
    <property type="entry name" value="aa-his-dipept"/>
    <property type="match status" value="1"/>
</dbReference>
<dbReference type="GO" id="GO:0005829">
    <property type="term" value="C:cytosol"/>
    <property type="evidence" value="ECO:0007669"/>
    <property type="project" value="TreeGrafter"/>
</dbReference>
<keyword evidence="8" id="KW-0170">Cobalt</keyword>
<dbReference type="AlphaFoldDB" id="A0A1H0A5U9"/>
<evidence type="ECO:0000256" key="15">
    <source>
        <dbReference type="ARBA" id="ARBA00076004"/>
    </source>
</evidence>
<reference evidence="19 20" key="1">
    <citation type="submission" date="2016-10" db="EMBL/GenBank/DDBJ databases">
        <authorList>
            <person name="de Groot N.N."/>
        </authorList>
    </citation>
    <scope>NUCLEOTIDE SEQUENCE [LARGE SCALE GENOMIC DNA]</scope>
    <source>
        <strain evidence="19 20">CGMCC 1.5012</strain>
    </source>
</reference>
<dbReference type="Pfam" id="PF07687">
    <property type="entry name" value="M20_dimer"/>
    <property type="match status" value="1"/>
</dbReference>
<dbReference type="FunFam" id="3.40.630.10:FF:000018">
    <property type="entry name" value="Aminoacyl-histidine dipeptidase PepD"/>
    <property type="match status" value="1"/>
</dbReference>
<evidence type="ECO:0000256" key="17">
    <source>
        <dbReference type="ARBA" id="ARBA00078074"/>
    </source>
</evidence>
<dbReference type="InterPro" id="IPR011650">
    <property type="entry name" value="Peptidase_M20_dimer"/>
</dbReference>
<comment type="similarity">
    <text evidence="12">Belongs to the peptidase M20C family.</text>
</comment>
<comment type="cofactor">
    <cofactor evidence="2">
        <name>Zn(2+)</name>
        <dbReference type="ChEBI" id="CHEBI:29105"/>
    </cofactor>
</comment>
<evidence type="ECO:0000256" key="11">
    <source>
        <dbReference type="ARBA" id="ARBA00044252"/>
    </source>
</evidence>
<evidence type="ECO:0000256" key="2">
    <source>
        <dbReference type="ARBA" id="ARBA00001947"/>
    </source>
</evidence>
<dbReference type="PANTHER" id="PTHR43501:SF1">
    <property type="entry name" value="CYTOSOL NON-SPECIFIC DIPEPTIDASE"/>
    <property type="match status" value="1"/>
</dbReference>
<evidence type="ECO:0000256" key="16">
    <source>
        <dbReference type="ARBA" id="ARBA00077688"/>
    </source>
</evidence>
<evidence type="ECO:0000256" key="8">
    <source>
        <dbReference type="ARBA" id="ARBA00023285"/>
    </source>
</evidence>
<keyword evidence="4" id="KW-0479">Metal-binding</keyword>
<dbReference type="PANTHER" id="PTHR43501">
    <property type="entry name" value="CYTOSOL NON-SPECIFIC DIPEPTIDASE"/>
    <property type="match status" value="1"/>
</dbReference>
<sequence>MNYIIKGYEPEKVFHFFEEISAIPRSSGNEKEISDYLVSFAKAHGYEYYQDAICNVVIRKPASEGFDGLPAIAFQGHIDMVCEKNIGTVHDFSRDPLKLAVKDGKLFAKGTTLGADNGIAVAMMLALLDDESIKHPALECIFTVMEETGLTGAAELDKRQVTAQYMINLDAEDEGIATVSCCGGIRTHLKRAVNFEPVKGNCMAISLGGLAGGHSGMDIDKGRANANKLMAQVLSCVAERFPLRLIRVDGGNMDNAIPRECCAVIAASAALSEIMKIVEDVRLSIAKTLHSDDSGFALSVKPCSTTEMLTAEASNNILMLMNAVPHGVLARGEENFIESSTNFASIHTTENCVECIFLTRSVVEDKKHEIVASIEQTAGALGFSASHSGDYPGWAYDAHSHLRELASKSYRELFSKELRLNAIHAGLECGLFKAKQPSLDILAIGPNIAEVHTPNERLDLDSCRRIWQLILSILDKLCA</sequence>
<dbReference type="Proteomes" id="UP000199182">
    <property type="component" value="Unassembled WGS sequence"/>
</dbReference>
<comment type="catalytic activity">
    <reaction evidence="9">
        <text>Hydrolysis of dipeptides, preferentially hydrophobic dipeptides including prolyl amino acids.</text>
        <dbReference type="EC" id="3.4.13.18"/>
    </reaction>
</comment>
<gene>
    <name evidence="19" type="ORF">SAMN05192585_11526</name>
</gene>
<accession>A0A1H0A5U9</accession>
<evidence type="ECO:0000313" key="19">
    <source>
        <dbReference type="EMBL" id="SDN28353.1"/>
    </source>
</evidence>
<evidence type="ECO:0000256" key="7">
    <source>
        <dbReference type="ARBA" id="ARBA00023049"/>
    </source>
</evidence>
<dbReference type="GO" id="GO:0046872">
    <property type="term" value="F:metal ion binding"/>
    <property type="evidence" value="ECO:0007669"/>
    <property type="project" value="UniProtKB-KW"/>
</dbReference>
<evidence type="ECO:0000256" key="9">
    <source>
        <dbReference type="ARBA" id="ARBA00036421"/>
    </source>
</evidence>
<keyword evidence="5" id="KW-0378">Hydrolase</keyword>
<evidence type="ECO:0000313" key="20">
    <source>
        <dbReference type="Proteomes" id="UP000199182"/>
    </source>
</evidence>
<dbReference type="PIRSF" id="PIRSF016599">
    <property type="entry name" value="Xaa-His_dipept"/>
    <property type="match status" value="1"/>
</dbReference>
<dbReference type="OrthoDB" id="9773892at2"/>